<feature type="domain" description="Polymerase nucleotidyl transferase" evidence="1">
    <location>
        <begin position="209"/>
        <end position="238"/>
    </location>
</feature>
<keyword evidence="2" id="KW-0808">Transferase</keyword>
<protein>
    <submittedName>
        <fullName evidence="2">Nucleotidyltransferase domain-containing protein</fullName>
    </submittedName>
</protein>
<dbReference type="Gene3D" id="3.30.460.10">
    <property type="entry name" value="Beta Polymerase, domain 2"/>
    <property type="match status" value="1"/>
</dbReference>
<dbReference type="OrthoDB" id="559450at2"/>
<organism evidence="2 3">
    <name type="scientific">Methylobacterium phyllostachyos</name>
    <dbReference type="NCBI Taxonomy" id="582672"/>
    <lineage>
        <taxon>Bacteria</taxon>
        <taxon>Pseudomonadati</taxon>
        <taxon>Pseudomonadota</taxon>
        <taxon>Alphaproteobacteria</taxon>
        <taxon>Hyphomicrobiales</taxon>
        <taxon>Methylobacteriaceae</taxon>
        <taxon>Methylobacterium</taxon>
    </lineage>
</organism>
<dbReference type="RefSeq" id="WP_091722183.1">
    <property type="nucleotide sequence ID" value="NZ_FNHS01000025.1"/>
</dbReference>
<dbReference type="STRING" id="582672.SAMN05216360_12516"/>
<dbReference type="InterPro" id="IPR043519">
    <property type="entry name" value="NT_sf"/>
</dbReference>
<dbReference type="GO" id="GO:0016779">
    <property type="term" value="F:nucleotidyltransferase activity"/>
    <property type="evidence" value="ECO:0007669"/>
    <property type="project" value="InterPro"/>
</dbReference>
<proteinExistence type="predicted"/>
<dbReference type="SUPFAM" id="SSF81301">
    <property type="entry name" value="Nucleotidyltransferase"/>
    <property type="match status" value="1"/>
</dbReference>
<dbReference type="Pfam" id="PF01909">
    <property type="entry name" value="NTP_transf_2"/>
    <property type="match status" value="1"/>
</dbReference>
<dbReference type="Proteomes" id="UP000198704">
    <property type="component" value="Unassembled WGS sequence"/>
</dbReference>
<reference evidence="3" key="1">
    <citation type="submission" date="2016-10" db="EMBL/GenBank/DDBJ databases">
        <authorList>
            <person name="Varghese N."/>
            <person name="Submissions S."/>
        </authorList>
    </citation>
    <scope>NUCLEOTIDE SEQUENCE [LARGE SCALE GENOMIC DNA]</scope>
    <source>
        <strain evidence="3">BL47</strain>
    </source>
</reference>
<name>A0A1H0K6D5_9HYPH</name>
<dbReference type="CDD" id="cd05403">
    <property type="entry name" value="NT_KNTase_like"/>
    <property type="match status" value="1"/>
</dbReference>
<gene>
    <name evidence="2" type="ORF">SAMN05216360_12516</name>
</gene>
<dbReference type="AlphaFoldDB" id="A0A1H0K6D5"/>
<sequence>MPPDDKPNAPMTPREYVEQLVLPTLHEFLCARDDRRRAYLACLVVCHVADSLGLAEAAREPGFAELSTSARKRKTDAATKTAQSVALERCGSTFTLVQDMANGTKHPARLPLLPGCEVRVPPFSFGIAGPGFGLGRIGTPGLAVRIDDKRALLDACVQQVLAAFMCAYPQHLGGIALAFMDPGLPVLGLDMRLEWLLNISTWAGGRIELAEVWLFGSRADGTSHPDSDVDLGVVLAAPNASEPGAPCRDWAHESWLASQGVWLGQLRPGVGGRLRVEVFSRPDEPRGGAEAAARSSAILLWTRAYMTDAKLTSLSTR</sequence>
<evidence type="ECO:0000313" key="3">
    <source>
        <dbReference type="Proteomes" id="UP000198704"/>
    </source>
</evidence>
<evidence type="ECO:0000259" key="1">
    <source>
        <dbReference type="Pfam" id="PF01909"/>
    </source>
</evidence>
<accession>A0A1H0K6D5</accession>
<dbReference type="InterPro" id="IPR002934">
    <property type="entry name" value="Polymerase_NTP_transf_dom"/>
</dbReference>
<dbReference type="EMBL" id="FNHS01000025">
    <property type="protein sequence ID" value="SDO51456.1"/>
    <property type="molecule type" value="Genomic_DNA"/>
</dbReference>
<keyword evidence="3" id="KW-1185">Reference proteome</keyword>
<evidence type="ECO:0000313" key="2">
    <source>
        <dbReference type="EMBL" id="SDO51456.1"/>
    </source>
</evidence>